<keyword evidence="2" id="KW-1185">Reference proteome</keyword>
<dbReference type="AlphaFoldDB" id="A0A2V3IC28"/>
<accession>A0A2V3IC28</accession>
<proteinExistence type="predicted"/>
<dbReference type="EMBL" id="NBIV01000627">
    <property type="protein sequence ID" value="PXF39598.1"/>
    <property type="molecule type" value="Genomic_DNA"/>
</dbReference>
<gene>
    <name evidence="1" type="ORF">BWQ96_10705</name>
</gene>
<evidence type="ECO:0000313" key="1">
    <source>
        <dbReference type="EMBL" id="PXF39598.1"/>
    </source>
</evidence>
<reference evidence="1 2" key="1">
    <citation type="journal article" date="2018" name="Mol. Biol. Evol.">
        <title>Analysis of the draft genome of the red seaweed Gracilariopsis chorda provides insights into genome size evolution in Rhodophyta.</title>
        <authorList>
            <person name="Lee J."/>
            <person name="Yang E.C."/>
            <person name="Graf L."/>
            <person name="Yang J.H."/>
            <person name="Qiu H."/>
            <person name="Zel Zion U."/>
            <person name="Chan C.X."/>
            <person name="Stephens T.G."/>
            <person name="Weber A.P.M."/>
            <person name="Boo G.H."/>
            <person name="Boo S.M."/>
            <person name="Kim K.M."/>
            <person name="Shin Y."/>
            <person name="Jung M."/>
            <person name="Lee S.J."/>
            <person name="Yim H.S."/>
            <person name="Lee J.H."/>
            <person name="Bhattacharya D."/>
            <person name="Yoon H.S."/>
        </authorList>
    </citation>
    <scope>NUCLEOTIDE SEQUENCE [LARGE SCALE GENOMIC DNA]</scope>
    <source>
        <strain evidence="1 2">SKKU-2015</strain>
        <tissue evidence="1">Whole body</tissue>
    </source>
</reference>
<organism evidence="1 2">
    <name type="scientific">Gracilariopsis chorda</name>
    <dbReference type="NCBI Taxonomy" id="448386"/>
    <lineage>
        <taxon>Eukaryota</taxon>
        <taxon>Rhodophyta</taxon>
        <taxon>Florideophyceae</taxon>
        <taxon>Rhodymeniophycidae</taxon>
        <taxon>Gracilariales</taxon>
        <taxon>Gracilariaceae</taxon>
        <taxon>Gracilariopsis</taxon>
    </lineage>
</organism>
<dbReference type="Proteomes" id="UP000247409">
    <property type="component" value="Unassembled WGS sequence"/>
</dbReference>
<sequence>MIDLSDATVGAATEREGYMKDGTVVLEEKKDMQTILNCIKSVIKCYN</sequence>
<name>A0A2V3IC28_9FLOR</name>
<evidence type="ECO:0000313" key="2">
    <source>
        <dbReference type="Proteomes" id="UP000247409"/>
    </source>
</evidence>
<protein>
    <submittedName>
        <fullName evidence="1">Uncharacterized protein</fullName>
    </submittedName>
</protein>
<comment type="caution">
    <text evidence="1">The sequence shown here is derived from an EMBL/GenBank/DDBJ whole genome shotgun (WGS) entry which is preliminary data.</text>
</comment>